<dbReference type="PANTHER" id="PTHR10366">
    <property type="entry name" value="NAD DEPENDENT EPIMERASE/DEHYDRATASE"/>
    <property type="match status" value="1"/>
</dbReference>
<evidence type="ECO:0000313" key="5">
    <source>
        <dbReference type="Proteomes" id="UP000785200"/>
    </source>
</evidence>
<dbReference type="Gene3D" id="3.40.50.720">
    <property type="entry name" value="NAD(P)-binding Rossmann-like Domain"/>
    <property type="match status" value="1"/>
</dbReference>
<name>A0A9P7AYY9_9HELO</name>
<dbReference type="GO" id="GO:0016616">
    <property type="term" value="F:oxidoreductase activity, acting on the CH-OH group of donors, NAD or NADP as acceptor"/>
    <property type="evidence" value="ECO:0007669"/>
    <property type="project" value="TreeGrafter"/>
</dbReference>
<gene>
    <name evidence="4" type="ORF">D0Z07_3042</name>
</gene>
<proteinExistence type="inferred from homology"/>
<dbReference type="EMBL" id="VNKQ01000006">
    <property type="protein sequence ID" value="KAG0650475.1"/>
    <property type="molecule type" value="Genomic_DNA"/>
</dbReference>
<comment type="caution">
    <text evidence="4">The sequence shown here is derived from an EMBL/GenBank/DDBJ whole genome shotgun (WGS) entry which is preliminary data.</text>
</comment>
<dbReference type="CDD" id="cd05227">
    <property type="entry name" value="AR_SDR_e"/>
    <property type="match status" value="1"/>
</dbReference>
<dbReference type="PANTHER" id="PTHR10366:SF564">
    <property type="entry name" value="STEROL-4-ALPHA-CARBOXYLATE 3-DEHYDROGENASE, DECARBOXYLATING"/>
    <property type="match status" value="1"/>
</dbReference>
<accession>A0A9P7AYY9</accession>
<dbReference type="OrthoDB" id="2735536at2759"/>
<evidence type="ECO:0000313" key="4">
    <source>
        <dbReference type="EMBL" id="KAG0650475.1"/>
    </source>
</evidence>
<protein>
    <submittedName>
        <fullName evidence="4">Ketoreductase</fullName>
    </submittedName>
</protein>
<dbReference type="InterPro" id="IPR001509">
    <property type="entry name" value="Epimerase_deHydtase"/>
</dbReference>
<dbReference type="FunFam" id="3.40.50.720:FF:000191">
    <property type="entry name" value="Methylglyoxal reductase (NADPH-dependent)"/>
    <property type="match status" value="1"/>
</dbReference>
<keyword evidence="1" id="KW-0560">Oxidoreductase</keyword>
<dbReference type="Pfam" id="PF01370">
    <property type="entry name" value="Epimerase"/>
    <property type="match status" value="1"/>
</dbReference>
<keyword evidence="5" id="KW-1185">Reference proteome</keyword>
<dbReference type="InterPro" id="IPR050425">
    <property type="entry name" value="NAD(P)_dehydrat-like"/>
</dbReference>
<dbReference type="InterPro" id="IPR036291">
    <property type="entry name" value="NAD(P)-bd_dom_sf"/>
</dbReference>
<evidence type="ECO:0000256" key="2">
    <source>
        <dbReference type="ARBA" id="ARBA00023445"/>
    </source>
</evidence>
<organism evidence="4 5">
    <name type="scientific">Hyphodiscus hymeniophilus</name>
    <dbReference type="NCBI Taxonomy" id="353542"/>
    <lineage>
        <taxon>Eukaryota</taxon>
        <taxon>Fungi</taxon>
        <taxon>Dikarya</taxon>
        <taxon>Ascomycota</taxon>
        <taxon>Pezizomycotina</taxon>
        <taxon>Leotiomycetes</taxon>
        <taxon>Helotiales</taxon>
        <taxon>Hyphodiscaceae</taxon>
        <taxon>Hyphodiscus</taxon>
    </lineage>
</organism>
<evidence type="ECO:0000259" key="3">
    <source>
        <dbReference type="Pfam" id="PF01370"/>
    </source>
</evidence>
<reference evidence="4" key="1">
    <citation type="submission" date="2019-07" db="EMBL/GenBank/DDBJ databases">
        <title>Hyphodiscus hymeniophilus genome sequencing and assembly.</title>
        <authorList>
            <person name="Kramer G."/>
            <person name="Nodwell J."/>
        </authorList>
    </citation>
    <scope>NUCLEOTIDE SEQUENCE</scope>
    <source>
        <strain evidence="4">ATCC 34498</strain>
    </source>
</reference>
<feature type="domain" description="NAD-dependent epimerase/dehydratase" evidence="3">
    <location>
        <begin position="5"/>
        <end position="269"/>
    </location>
</feature>
<comment type="similarity">
    <text evidence="2">Belongs to the NAD(P)-dependent epimerase/dehydratase family. Dihydroflavonol-4-reductase subfamily.</text>
</comment>
<evidence type="ECO:0000256" key="1">
    <source>
        <dbReference type="ARBA" id="ARBA00023002"/>
    </source>
</evidence>
<dbReference type="SUPFAM" id="SSF51735">
    <property type="entry name" value="NAD(P)-binding Rossmann-fold domains"/>
    <property type="match status" value="1"/>
</dbReference>
<dbReference type="AlphaFoldDB" id="A0A9P7AYY9"/>
<sequence length="347" mass="37994">MVQRVLLTGANGFVGSHVLEQLLSRGFSVRAVIRSQSKAAQVLADFPTAGSALDFGIVPDITTPGAFDEVVKSTPPFDTVIHTASPFLYRVISSNLEFLEPAVKGTSEILKSIKAHAPTVKRVVLTSSCAAVVDFAANPTASPQKIYTEEDWSPLTWDDALVGNQNAGYQASKKFAEKAAWDFVEKEKPNFDLVTLTPPMIYGPLRHSITSVKQLNESNARIYNLFVNSSKDAELPHDGMPVYTDVRDIAEAHIRAATIPEASGHRFVICEGQVSSQEISNLLRKNIPELEARTPLGIPGGNKLDVNQYNCSSKLAQKLLGLTFRSKEETFVDLAKQLLEIEKKEKL</sequence>
<dbReference type="Proteomes" id="UP000785200">
    <property type="component" value="Unassembled WGS sequence"/>
</dbReference>